<dbReference type="GO" id="GO:0003677">
    <property type="term" value="F:DNA binding"/>
    <property type="evidence" value="ECO:0007669"/>
    <property type="project" value="InterPro"/>
</dbReference>
<dbReference type="InterPro" id="IPR036953">
    <property type="entry name" value="GreA/GreB_C_sf"/>
</dbReference>
<dbReference type="GO" id="GO:0032784">
    <property type="term" value="P:regulation of DNA-templated transcription elongation"/>
    <property type="evidence" value="ECO:0007669"/>
    <property type="project" value="InterPro"/>
</dbReference>
<evidence type="ECO:0000313" key="2">
    <source>
        <dbReference type="EMBL" id="SFJ20966.1"/>
    </source>
</evidence>
<proteinExistence type="predicted"/>
<dbReference type="EMBL" id="FORX01000002">
    <property type="protein sequence ID" value="SFJ20966.1"/>
    <property type="molecule type" value="Genomic_DNA"/>
</dbReference>
<keyword evidence="3" id="KW-1185">Reference proteome</keyword>
<dbReference type="SUPFAM" id="SSF54534">
    <property type="entry name" value="FKBP-like"/>
    <property type="match status" value="1"/>
</dbReference>
<dbReference type="RefSeq" id="WP_177192980.1">
    <property type="nucleotide sequence ID" value="NZ_FORX01000002.1"/>
</dbReference>
<dbReference type="Gene3D" id="3.10.50.30">
    <property type="entry name" value="Transcription elongation factor, GreA/GreB, C-terminal domain"/>
    <property type="match status" value="1"/>
</dbReference>
<dbReference type="Proteomes" id="UP000198635">
    <property type="component" value="Unassembled WGS sequence"/>
</dbReference>
<dbReference type="AlphaFoldDB" id="A0A1I3PIU3"/>
<sequence>MEVGDRVTYCSLDAPNDRRNVLIVDSASNIKMGLINEEAPLAQALLGLSTGDIGILEIQGHKPRRLHVLKIQREKELQA</sequence>
<gene>
    <name evidence="2" type="ORF">SAMN04488082_1022</name>
</gene>
<dbReference type="InterPro" id="IPR001437">
    <property type="entry name" value="Tscrpt_elong_fac_GreA/B_C"/>
</dbReference>
<accession>A0A1I3PIU3</accession>
<evidence type="ECO:0000313" key="3">
    <source>
        <dbReference type="Proteomes" id="UP000198635"/>
    </source>
</evidence>
<name>A0A1I3PIU3_9BACT</name>
<protein>
    <submittedName>
        <fullName evidence="2">Transcription elongation factor, GreA/GreB, C-term</fullName>
    </submittedName>
</protein>
<evidence type="ECO:0000259" key="1">
    <source>
        <dbReference type="Pfam" id="PF01272"/>
    </source>
</evidence>
<feature type="domain" description="Transcription elongation factor GreA/GreB C-terminal" evidence="1">
    <location>
        <begin position="3"/>
        <end position="72"/>
    </location>
</feature>
<keyword evidence="2" id="KW-0648">Protein biosynthesis</keyword>
<dbReference type="GO" id="GO:0003746">
    <property type="term" value="F:translation elongation factor activity"/>
    <property type="evidence" value="ECO:0007669"/>
    <property type="project" value="UniProtKB-KW"/>
</dbReference>
<organism evidence="2 3">
    <name type="scientific">Desulfomicrobium apsheronum</name>
    <dbReference type="NCBI Taxonomy" id="52560"/>
    <lineage>
        <taxon>Bacteria</taxon>
        <taxon>Pseudomonadati</taxon>
        <taxon>Thermodesulfobacteriota</taxon>
        <taxon>Desulfovibrionia</taxon>
        <taxon>Desulfovibrionales</taxon>
        <taxon>Desulfomicrobiaceae</taxon>
        <taxon>Desulfomicrobium</taxon>
    </lineage>
</organism>
<dbReference type="Pfam" id="PF01272">
    <property type="entry name" value="GreA_GreB"/>
    <property type="match status" value="1"/>
</dbReference>
<reference evidence="3" key="1">
    <citation type="submission" date="2016-10" db="EMBL/GenBank/DDBJ databases">
        <authorList>
            <person name="Varghese N."/>
            <person name="Submissions S."/>
        </authorList>
    </citation>
    <scope>NUCLEOTIDE SEQUENCE [LARGE SCALE GENOMIC DNA]</scope>
    <source>
        <strain evidence="3">DSM 5918</strain>
    </source>
</reference>
<keyword evidence="2" id="KW-0251">Elongation factor</keyword>